<evidence type="ECO:0000256" key="4">
    <source>
        <dbReference type="ARBA" id="ARBA00022525"/>
    </source>
</evidence>
<dbReference type="GO" id="GO:0006644">
    <property type="term" value="P:phospholipid metabolic process"/>
    <property type="evidence" value="ECO:0007669"/>
    <property type="project" value="InterPro"/>
</dbReference>
<evidence type="ECO:0000313" key="10">
    <source>
        <dbReference type="Proteomes" id="UP000292052"/>
    </source>
</evidence>
<evidence type="ECO:0000256" key="6">
    <source>
        <dbReference type="ARBA" id="ARBA00023098"/>
    </source>
</evidence>
<name>A0A482VT86_ASBVE</name>
<evidence type="ECO:0000256" key="7">
    <source>
        <dbReference type="ARBA" id="ARBA00029903"/>
    </source>
</evidence>
<dbReference type="EC" id="3.1.1.4" evidence="3"/>
<dbReference type="OrthoDB" id="6075074at2759"/>
<evidence type="ECO:0000313" key="9">
    <source>
        <dbReference type="EMBL" id="RZC36171.1"/>
    </source>
</evidence>
<dbReference type="Gene3D" id="1.20.90.10">
    <property type="entry name" value="Phospholipase A2 domain"/>
    <property type="match status" value="1"/>
</dbReference>
<dbReference type="GO" id="GO:0050482">
    <property type="term" value="P:arachidonate secretion"/>
    <property type="evidence" value="ECO:0007669"/>
    <property type="project" value="InterPro"/>
</dbReference>
<dbReference type="Pfam" id="PF05826">
    <property type="entry name" value="Phospholip_A2_2"/>
    <property type="match status" value="1"/>
</dbReference>
<dbReference type="GO" id="GO:0016042">
    <property type="term" value="P:lipid catabolic process"/>
    <property type="evidence" value="ECO:0007669"/>
    <property type="project" value="UniProtKB-KW"/>
</dbReference>
<feature type="domain" description="Phospholipase A2-like central" evidence="8">
    <location>
        <begin position="119"/>
        <end position="182"/>
    </location>
</feature>
<keyword evidence="6" id="KW-0443">Lipid metabolism</keyword>
<dbReference type="InterPro" id="IPR016090">
    <property type="entry name" value="PLA2-like_dom"/>
</dbReference>
<dbReference type="EMBL" id="QDEB01064524">
    <property type="protein sequence ID" value="RZC36171.1"/>
    <property type="molecule type" value="Genomic_DNA"/>
</dbReference>
<dbReference type="GO" id="GO:0005576">
    <property type="term" value="C:extracellular region"/>
    <property type="evidence" value="ECO:0007669"/>
    <property type="project" value="UniProtKB-SubCell"/>
</dbReference>
<dbReference type="SUPFAM" id="SSF48619">
    <property type="entry name" value="Phospholipase A2, PLA2"/>
    <property type="match status" value="1"/>
</dbReference>
<keyword evidence="10" id="KW-1185">Reference proteome</keyword>
<dbReference type="InterPro" id="IPR033113">
    <property type="entry name" value="PLA2_histidine"/>
</dbReference>
<evidence type="ECO:0000256" key="5">
    <source>
        <dbReference type="ARBA" id="ARBA00022963"/>
    </source>
</evidence>
<comment type="caution">
    <text evidence="9">The sequence shown here is derived from an EMBL/GenBank/DDBJ whole genome shotgun (WGS) entry which is preliminary data.</text>
</comment>
<dbReference type="PANTHER" id="PTHR12253">
    <property type="entry name" value="RH14732P"/>
    <property type="match status" value="1"/>
</dbReference>
<accession>A0A482VT86</accession>
<dbReference type="Proteomes" id="UP000292052">
    <property type="component" value="Unassembled WGS sequence"/>
</dbReference>
<dbReference type="PROSITE" id="PS00118">
    <property type="entry name" value="PA2_HIS"/>
    <property type="match status" value="1"/>
</dbReference>
<evidence type="ECO:0000259" key="8">
    <source>
        <dbReference type="Pfam" id="PF05826"/>
    </source>
</evidence>
<comment type="cofactor">
    <cofactor evidence="1">
        <name>Ca(2+)</name>
        <dbReference type="ChEBI" id="CHEBI:29108"/>
    </cofactor>
</comment>
<reference evidence="9 10" key="1">
    <citation type="submission" date="2017-03" db="EMBL/GenBank/DDBJ databases">
        <title>Genome of the blue death feigning beetle - Asbolus verrucosus.</title>
        <authorList>
            <person name="Rider S.D."/>
        </authorList>
    </citation>
    <scope>NUCLEOTIDE SEQUENCE [LARGE SCALE GENOMIC DNA]</scope>
    <source>
        <strain evidence="9">Butters</strain>
        <tissue evidence="9">Head and leg muscle</tissue>
    </source>
</reference>
<evidence type="ECO:0000256" key="1">
    <source>
        <dbReference type="ARBA" id="ARBA00001913"/>
    </source>
</evidence>
<evidence type="ECO:0000256" key="3">
    <source>
        <dbReference type="ARBA" id="ARBA00013278"/>
    </source>
</evidence>
<gene>
    <name evidence="9" type="ORF">BDFB_013871</name>
</gene>
<sequence length="183" mass="21368">PVSDIKFRQLAGKRRLIQLIYSDGEDLKDCEIVHQPDQVNKFLSTFKGDLRNLIATSNVTIDSLDDRPLPSDVSSWLNYTQLKVACRQLHQQMKKEIRDMKQQHDRSEWTGRQKRSIFIMPGTLWCGSSHNAGHYTELGVLSKTDRCCRKHDHCKRSIPAFTTKFHYHNFKPFTISHCHCDLR</sequence>
<dbReference type="GO" id="GO:0004623">
    <property type="term" value="F:phospholipase A2 activity"/>
    <property type="evidence" value="ECO:0007669"/>
    <property type="project" value="UniProtKB-EC"/>
</dbReference>
<dbReference type="InterPro" id="IPR036444">
    <property type="entry name" value="PLipase_A2_dom_sf"/>
</dbReference>
<keyword evidence="5" id="KW-0442">Lipid degradation</keyword>
<comment type="subcellular location">
    <subcellularLocation>
        <location evidence="2">Secreted</location>
    </subcellularLocation>
</comment>
<proteinExistence type="predicted"/>
<protein>
    <recommendedName>
        <fullName evidence="3">phospholipase A2</fullName>
        <ecNumber evidence="3">3.1.1.4</ecNumber>
    </recommendedName>
    <alternativeName>
        <fullName evidence="7">Phosphatidylcholine 2-acylhydrolase</fullName>
    </alternativeName>
</protein>
<dbReference type="STRING" id="1661398.A0A482VT86"/>
<keyword evidence="4" id="KW-0964">Secreted</keyword>
<dbReference type="AlphaFoldDB" id="A0A482VT86"/>
<evidence type="ECO:0000256" key="2">
    <source>
        <dbReference type="ARBA" id="ARBA00004613"/>
    </source>
</evidence>
<organism evidence="9 10">
    <name type="scientific">Asbolus verrucosus</name>
    <name type="common">Desert ironclad beetle</name>
    <dbReference type="NCBI Taxonomy" id="1661398"/>
    <lineage>
        <taxon>Eukaryota</taxon>
        <taxon>Metazoa</taxon>
        <taxon>Ecdysozoa</taxon>
        <taxon>Arthropoda</taxon>
        <taxon>Hexapoda</taxon>
        <taxon>Insecta</taxon>
        <taxon>Pterygota</taxon>
        <taxon>Neoptera</taxon>
        <taxon>Endopterygota</taxon>
        <taxon>Coleoptera</taxon>
        <taxon>Polyphaga</taxon>
        <taxon>Cucujiformia</taxon>
        <taxon>Tenebrionidae</taxon>
        <taxon>Pimeliinae</taxon>
        <taxon>Asbolus</taxon>
    </lineage>
</organism>
<feature type="non-terminal residue" evidence="9">
    <location>
        <position position="1"/>
    </location>
</feature>